<feature type="domain" description="EamA" evidence="2">
    <location>
        <begin position="3"/>
        <end position="121"/>
    </location>
</feature>
<gene>
    <name evidence="3" type="ORF">PRI8871_02708</name>
</gene>
<feature type="transmembrane region" description="Helical" evidence="1">
    <location>
        <begin position="101"/>
        <end position="120"/>
    </location>
</feature>
<accession>A0A2R8AXX7</accession>
<keyword evidence="4" id="KW-1185">Reference proteome</keyword>
<dbReference type="Pfam" id="PF00892">
    <property type="entry name" value="EamA"/>
    <property type="match status" value="1"/>
</dbReference>
<evidence type="ECO:0000313" key="3">
    <source>
        <dbReference type="EMBL" id="SPF80895.1"/>
    </source>
</evidence>
<sequence>MNSGVAAIVAACTIWGLSPLYYKHLSMVPAEQLLAHRTFWSFVTFFALTAMQGKLPALWRLLRNTPMLGRVAIAALMVSANWFLFIFAIQNDRTTETSLGYYIFPLVSVLLGVFVLKEGLSRCKRWRLRWQRWRLAC</sequence>
<feature type="transmembrane region" description="Helical" evidence="1">
    <location>
        <begin position="71"/>
        <end position="89"/>
    </location>
</feature>
<dbReference type="GO" id="GO:0016020">
    <property type="term" value="C:membrane"/>
    <property type="evidence" value="ECO:0007669"/>
    <property type="project" value="InterPro"/>
</dbReference>
<dbReference type="AlphaFoldDB" id="A0A2R8AXX7"/>
<reference evidence="4" key="1">
    <citation type="submission" date="2018-03" db="EMBL/GenBank/DDBJ databases">
        <authorList>
            <person name="Rodrigo-Torres L."/>
            <person name="Arahal R. D."/>
            <person name="Lucena T."/>
        </authorList>
    </citation>
    <scope>NUCLEOTIDE SEQUENCE [LARGE SCALE GENOMIC DNA]</scope>
    <source>
        <strain evidence="4">CECT 8871</strain>
    </source>
</reference>
<keyword evidence="1" id="KW-0812">Transmembrane</keyword>
<dbReference type="RefSeq" id="WP_306418459.1">
    <property type="nucleotide sequence ID" value="NZ_OMOJ01000005.1"/>
</dbReference>
<dbReference type="InterPro" id="IPR037185">
    <property type="entry name" value="EmrE-like"/>
</dbReference>
<dbReference type="EMBL" id="OMOJ01000005">
    <property type="protein sequence ID" value="SPF80895.1"/>
    <property type="molecule type" value="Genomic_DNA"/>
</dbReference>
<dbReference type="InterPro" id="IPR000620">
    <property type="entry name" value="EamA_dom"/>
</dbReference>
<protein>
    <recommendedName>
        <fullName evidence="2">EamA domain-containing protein</fullName>
    </recommendedName>
</protein>
<proteinExistence type="predicted"/>
<evidence type="ECO:0000256" key="1">
    <source>
        <dbReference type="SAM" id="Phobius"/>
    </source>
</evidence>
<organism evidence="3 4">
    <name type="scientific">Pseudoprimorskyibacter insulae</name>
    <dbReference type="NCBI Taxonomy" id="1695997"/>
    <lineage>
        <taxon>Bacteria</taxon>
        <taxon>Pseudomonadati</taxon>
        <taxon>Pseudomonadota</taxon>
        <taxon>Alphaproteobacteria</taxon>
        <taxon>Rhodobacterales</taxon>
        <taxon>Paracoccaceae</taxon>
        <taxon>Pseudoprimorskyibacter</taxon>
    </lineage>
</organism>
<evidence type="ECO:0000313" key="4">
    <source>
        <dbReference type="Proteomes" id="UP000244904"/>
    </source>
</evidence>
<dbReference type="Proteomes" id="UP000244904">
    <property type="component" value="Unassembled WGS sequence"/>
</dbReference>
<keyword evidence="1" id="KW-1133">Transmembrane helix</keyword>
<name>A0A2R8AXX7_9RHOB</name>
<keyword evidence="1" id="KW-0472">Membrane</keyword>
<evidence type="ECO:0000259" key="2">
    <source>
        <dbReference type="Pfam" id="PF00892"/>
    </source>
</evidence>
<dbReference type="SUPFAM" id="SSF103481">
    <property type="entry name" value="Multidrug resistance efflux transporter EmrE"/>
    <property type="match status" value="1"/>
</dbReference>
<feature type="transmembrane region" description="Helical" evidence="1">
    <location>
        <begin position="40"/>
        <end position="59"/>
    </location>
</feature>